<proteinExistence type="predicted"/>
<dbReference type="EMBL" id="JACQRX010000090">
    <property type="protein sequence ID" value="MBI4251222.1"/>
    <property type="molecule type" value="Genomic_DNA"/>
</dbReference>
<dbReference type="SUPFAM" id="SSF56219">
    <property type="entry name" value="DNase I-like"/>
    <property type="match status" value="1"/>
</dbReference>
<reference evidence="3" key="1">
    <citation type="submission" date="2020-07" db="EMBL/GenBank/DDBJ databases">
        <title>Huge and variable diversity of episymbiotic CPR bacteria and DPANN archaea in groundwater ecosystems.</title>
        <authorList>
            <person name="He C.Y."/>
            <person name="Keren R."/>
            <person name="Whittaker M."/>
            <person name="Farag I.F."/>
            <person name="Doudna J."/>
            <person name="Cate J.H.D."/>
            <person name="Banfield J.F."/>
        </authorList>
    </citation>
    <scope>NUCLEOTIDE SEQUENCE</scope>
    <source>
        <strain evidence="3">NC_groundwater_1370_Ag_S-0.2um_69_93</strain>
    </source>
</reference>
<dbReference type="Pfam" id="PF03372">
    <property type="entry name" value="Exo_endo_phos"/>
    <property type="match status" value="1"/>
</dbReference>
<dbReference type="AlphaFoldDB" id="A0A932ZVZ8"/>
<keyword evidence="3" id="KW-0540">Nuclease</keyword>
<evidence type="ECO:0000313" key="3">
    <source>
        <dbReference type="EMBL" id="MBI4251222.1"/>
    </source>
</evidence>
<keyword evidence="3" id="KW-0378">Hydrolase</keyword>
<keyword evidence="1" id="KW-1133">Transmembrane helix</keyword>
<dbReference type="InterPro" id="IPR005135">
    <property type="entry name" value="Endo/exonuclease/phosphatase"/>
</dbReference>
<evidence type="ECO:0000256" key="1">
    <source>
        <dbReference type="SAM" id="Phobius"/>
    </source>
</evidence>
<keyword evidence="1" id="KW-0812">Transmembrane</keyword>
<dbReference type="InterPro" id="IPR036691">
    <property type="entry name" value="Endo/exonu/phosph_ase_sf"/>
</dbReference>
<feature type="domain" description="Endonuclease/exonuclease/phosphatase" evidence="2">
    <location>
        <begin position="117"/>
        <end position="361"/>
    </location>
</feature>
<comment type="caution">
    <text evidence="3">The sequence shown here is derived from an EMBL/GenBank/DDBJ whole genome shotgun (WGS) entry which is preliminary data.</text>
</comment>
<feature type="transmembrane region" description="Helical" evidence="1">
    <location>
        <begin position="58"/>
        <end position="76"/>
    </location>
</feature>
<gene>
    <name evidence="3" type="ORF">HY618_02080</name>
</gene>
<evidence type="ECO:0000259" key="2">
    <source>
        <dbReference type="Pfam" id="PF03372"/>
    </source>
</evidence>
<name>A0A932ZVZ8_UNCTE</name>
<dbReference type="Proteomes" id="UP000752292">
    <property type="component" value="Unassembled WGS sequence"/>
</dbReference>
<dbReference type="Gene3D" id="3.60.10.10">
    <property type="entry name" value="Endonuclease/exonuclease/phosphatase"/>
    <property type="match status" value="1"/>
</dbReference>
<accession>A0A932ZVZ8</accession>
<sequence length="381" mass="41890">MINRVYRPRKWFPPQGFLGWLSFLALLALVLAAAGDAGLWYLRVNGRFASKASFVSHFWAYFTLGGCLVGLLARGVSNVLRSVPTVWLLASLAMQHAGMLFPRGSLPPLSGPAIRVMTLNLGRGEGLRPAAYAYLRERRDLDVLFLQEVHGDAQAGDRPRILQALGSRYPHAVWREGPRSTGQLFGMAILSRFPLREAEVVPLPPGPVPGGVCAEADALVAKAQVGERAIRLANAHLCPPRVPWKDIWSRDVGISFGSVLDWLATLRLYEYSRRSQLIYLRLIAEGGVEPFILGGTLNTTSKSLDVLRLAQRLSNAFDVSGSGFGFTYYAGPFGGRIDHIYYSEGLLARNADVPPVTVADHQPVEAVLELLPPIERPRPRF</sequence>
<dbReference type="GO" id="GO:0004519">
    <property type="term" value="F:endonuclease activity"/>
    <property type="evidence" value="ECO:0007669"/>
    <property type="project" value="UniProtKB-KW"/>
</dbReference>
<protein>
    <submittedName>
        <fullName evidence="3">Endonuclease/exonuclease/phosphatase family protein</fullName>
    </submittedName>
</protein>
<keyword evidence="3" id="KW-0255">Endonuclease</keyword>
<organism evidence="3 4">
    <name type="scientific">Tectimicrobiota bacterium</name>
    <dbReference type="NCBI Taxonomy" id="2528274"/>
    <lineage>
        <taxon>Bacteria</taxon>
        <taxon>Pseudomonadati</taxon>
        <taxon>Nitrospinota/Tectimicrobiota group</taxon>
        <taxon>Candidatus Tectimicrobiota</taxon>
    </lineage>
</organism>
<evidence type="ECO:0000313" key="4">
    <source>
        <dbReference type="Proteomes" id="UP000752292"/>
    </source>
</evidence>
<keyword evidence="1" id="KW-0472">Membrane</keyword>